<keyword evidence="8" id="KW-0732">Signal</keyword>
<accession>A0ABV4RE03</accession>
<dbReference type="EC" id="3.4.17.-" evidence="10"/>
<comment type="similarity">
    <text evidence="2 7">Belongs to the peptidase M14 family.</text>
</comment>
<evidence type="ECO:0000256" key="3">
    <source>
        <dbReference type="ARBA" id="ARBA00022670"/>
    </source>
</evidence>
<dbReference type="PANTHER" id="PTHR11705">
    <property type="entry name" value="PROTEASE FAMILY M14 CARBOXYPEPTIDASE A,B"/>
    <property type="match status" value="1"/>
</dbReference>
<organism evidence="10 11">
    <name type="scientific">Rufibacter glacialis</name>
    <dbReference type="NCBI Taxonomy" id="1259555"/>
    <lineage>
        <taxon>Bacteria</taxon>
        <taxon>Pseudomonadati</taxon>
        <taxon>Bacteroidota</taxon>
        <taxon>Cytophagia</taxon>
        <taxon>Cytophagales</taxon>
        <taxon>Hymenobacteraceae</taxon>
        <taxon>Rufibacter</taxon>
    </lineage>
</organism>
<dbReference type="EMBL" id="JBGOGF010000002">
    <property type="protein sequence ID" value="MFA1770497.1"/>
    <property type="molecule type" value="Genomic_DNA"/>
</dbReference>
<dbReference type="InterPro" id="IPR000834">
    <property type="entry name" value="Peptidase_M14"/>
</dbReference>
<protein>
    <submittedName>
        <fullName evidence="10">M14 metallopeptidase family protein</fullName>
        <ecNumber evidence="10">3.4.17.-</ecNumber>
    </submittedName>
</protein>
<evidence type="ECO:0000256" key="4">
    <source>
        <dbReference type="ARBA" id="ARBA00022801"/>
    </source>
</evidence>
<evidence type="ECO:0000313" key="10">
    <source>
        <dbReference type="EMBL" id="MFA1770497.1"/>
    </source>
</evidence>
<keyword evidence="10" id="KW-0121">Carboxypeptidase</keyword>
<keyword evidence="11" id="KW-1185">Reference proteome</keyword>
<dbReference type="CDD" id="cd06239">
    <property type="entry name" value="M14-like"/>
    <property type="match status" value="1"/>
</dbReference>
<evidence type="ECO:0000256" key="2">
    <source>
        <dbReference type="ARBA" id="ARBA00005988"/>
    </source>
</evidence>
<dbReference type="PANTHER" id="PTHR11705:SF143">
    <property type="entry name" value="SLL0236 PROTEIN"/>
    <property type="match status" value="1"/>
</dbReference>
<keyword evidence="5" id="KW-0862">Zinc</keyword>
<dbReference type="Pfam" id="PF00246">
    <property type="entry name" value="Peptidase_M14"/>
    <property type="match status" value="1"/>
</dbReference>
<keyword evidence="6" id="KW-0482">Metalloprotease</keyword>
<comment type="cofactor">
    <cofactor evidence="1">
        <name>Zn(2+)</name>
        <dbReference type="ChEBI" id="CHEBI:29105"/>
    </cofactor>
</comment>
<keyword evidence="3" id="KW-0645">Protease</keyword>
<dbReference type="PROSITE" id="PS52035">
    <property type="entry name" value="PEPTIDASE_M14"/>
    <property type="match status" value="1"/>
</dbReference>
<feature type="signal peptide" evidence="8">
    <location>
        <begin position="1"/>
        <end position="17"/>
    </location>
</feature>
<gene>
    <name evidence="10" type="ORF">ACD591_04280</name>
</gene>
<evidence type="ECO:0000259" key="9">
    <source>
        <dbReference type="PROSITE" id="PS52035"/>
    </source>
</evidence>
<feature type="chain" id="PRO_5046790225" evidence="8">
    <location>
        <begin position="18"/>
        <end position="490"/>
    </location>
</feature>
<dbReference type="SUPFAM" id="SSF53187">
    <property type="entry name" value="Zn-dependent exopeptidases"/>
    <property type="match status" value="1"/>
</dbReference>
<evidence type="ECO:0000313" key="11">
    <source>
        <dbReference type="Proteomes" id="UP001570846"/>
    </source>
</evidence>
<feature type="domain" description="Peptidase M14" evidence="9">
    <location>
        <begin position="34"/>
        <end position="301"/>
    </location>
</feature>
<dbReference type="Gene3D" id="3.40.630.10">
    <property type="entry name" value="Zn peptidases"/>
    <property type="match status" value="1"/>
</dbReference>
<dbReference type="GO" id="GO:0004180">
    <property type="term" value="F:carboxypeptidase activity"/>
    <property type="evidence" value="ECO:0007669"/>
    <property type="project" value="UniProtKB-KW"/>
</dbReference>
<sequence length="490" mass="55399">MRILLLFIFSFMTVLSADCQTSPVTRVARKIFEQHHTYREPSITHRRFKHGQVVPLLEKLKQNPLFQVQVVGKSVENRDIYLVKAGTGKTKILLWSQMHGDEPTATMALLDIFNFLQGSDELDPVRREILENNTLYFVPMLNPDGAEKFIRRNALEIDLNRDAVRLQSPEARLLKSLRDSISPDFGFNLHDQSRLYTVGSTPQPATISFLAPAYNYAQSVNEVRERAMRTIVGMNESIQQFIPGQVAKYSDEHEPRAFGDNIQKWGTSLILIESGGFPGDPEKQFIRQLNFASILSAVHLIGHQGYQNYETKEYFKIPVNERNLFDVVLRNVRYQVKGRDTLLDVGILRNEARAANPKGFYHRSSVEEIGDMSVFYGYEEVNGEGLSLMPGKVYEQPLPDVAALTPERTRELLASGYTTVKLTQLPRNHDPAALPLNVVAVSGRVNHALGLDKAANFTLQKDGQVRYAIVNGFVYDLSQPMPPLFHGLVL</sequence>
<dbReference type="Proteomes" id="UP001570846">
    <property type="component" value="Unassembled WGS sequence"/>
</dbReference>
<evidence type="ECO:0000256" key="7">
    <source>
        <dbReference type="PROSITE-ProRule" id="PRU01379"/>
    </source>
</evidence>
<keyword evidence="4 10" id="KW-0378">Hydrolase</keyword>
<dbReference type="SMART" id="SM00631">
    <property type="entry name" value="Zn_pept"/>
    <property type="match status" value="1"/>
</dbReference>
<evidence type="ECO:0000256" key="5">
    <source>
        <dbReference type="ARBA" id="ARBA00022833"/>
    </source>
</evidence>
<evidence type="ECO:0000256" key="6">
    <source>
        <dbReference type="ARBA" id="ARBA00023049"/>
    </source>
</evidence>
<evidence type="ECO:0000256" key="8">
    <source>
        <dbReference type="SAM" id="SignalP"/>
    </source>
</evidence>
<reference evidence="10 11" key="1">
    <citation type="submission" date="2024-08" db="EMBL/GenBank/DDBJ databases">
        <authorList>
            <person name="Wei W."/>
        </authorList>
    </citation>
    <scope>NUCLEOTIDE SEQUENCE [LARGE SCALE GENOMIC DNA]</scope>
    <source>
        <strain evidence="10 11">XU2</strain>
    </source>
</reference>
<proteinExistence type="inferred from homology"/>
<feature type="active site" description="Proton donor/acceptor" evidence="7">
    <location>
        <position position="254"/>
    </location>
</feature>
<dbReference type="RefSeq" id="WP_225840767.1">
    <property type="nucleotide sequence ID" value="NZ_BMMG01000003.1"/>
</dbReference>
<evidence type="ECO:0000256" key="1">
    <source>
        <dbReference type="ARBA" id="ARBA00001947"/>
    </source>
</evidence>
<name>A0ABV4RE03_9BACT</name>
<comment type="caution">
    <text evidence="10">The sequence shown here is derived from an EMBL/GenBank/DDBJ whole genome shotgun (WGS) entry which is preliminary data.</text>
</comment>